<dbReference type="SUPFAM" id="SSF51230">
    <property type="entry name" value="Single hybrid motif"/>
    <property type="match status" value="1"/>
</dbReference>
<evidence type="ECO:0000256" key="7">
    <source>
        <dbReference type="SAM" id="Phobius"/>
    </source>
</evidence>
<keyword evidence="4 7" id="KW-1133">Transmembrane helix</keyword>
<feature type="transmembrane region" description="Helical" evidence="7">
    <location>
        <begin position="34"/>
        <end position="55"/>
    </location>
</feature>
<dbReference type="AlphaFoldDB" id="A0A212LN00"/>
<comment type="subcellular location">
    <subcellularLocation>
        <location evidence="1">Membrane</location>
        <topology evidence="1">Single-pass membrane protein</topology>
    </subcellularLocation>
</comment>
<evidence type="ECO:0000313" key="8">
    <source>
        <dbReference type="EMBL" id="SCM78897.1"/>
    </source>
</evidence>
<evidence type="ECO:0000256" key="4">
    <source>
        <dbReference type="ARBA" id="ARBA00022989"/>
    </source>
</evidence>
<protein>
    <submittedName>
        <fullName evidence="8">Uncharacterized protein</fullName>
    </submittedName>
</protein>
<dbReference type="InterPro" id="IPR011053">
    <property type="entry name" value="Single_hybrid_motif"/>
</dbReference>
<dbReference type="InterPro" id="IPR022275">
    <property type="entry name" value="NHPM_bacteriocin_SS_HylD"/>
</dbReference>
<evidence type="ECO:0000256" key="2">
    <source>
        <dbReference type="ARBA" id="ARBA00009477"/>
    </source>
</evidence>
<comment type="similarity">
    <text evidence="2">Belongs to the membrane fusion protein (MFP) (TC 8.A.1) family.</text>
</comment>
<keyword evidence="6" id="KW-0175">Coiled coil</keyword>
<proteinExistence type="inferred from homology"/>
<reference evidence="8" key="1">
    <citation type="submission" date="2016-08" db="EMBL/GenBank/DDBJ databases">
        <authorList>
            <person name="Seilhamer J.J."/>
        </authorList>
    </citation>
    <scope>NUCLEOTIDE SEQUENCE</scope>
    <source>
        <strain evidence="8">86</strain>
    </source>
</reference>
<evidence type="ECO:0000256" key="5">
    <source>
        <dbReference type="ARBA" id="ARBA00023136"/>
    </source>
</evidence>
<organism evidence="8">
    <name type="scientific">uncultured Sporomusa sp</name>
    <dbReference type="NCBI Taxonomy" id="307249"/>
    <lineage>
        <taxon>Bacteria</taxon>
        <taxon>Bacillati</taxon>
        <taxon>Bacillota</taxon>
        <taxon>Negativicutes</taxon>
        <taxon>Selenomonadales</taxon>
        <taxon>Sporomusaceae</taxon>
        <taxon>Sporomusa</taxon>
        <taxon>environmental samples</taxon>
    </lineage>
</organism>
<keyword evidence="5 7" id="KW-0472">Membrane</keyword>
<dbReference type="NCBIfam" id="TIGR03794">
    <property type="entry name" value="NHLM_micro_HlyD"/>
    <property type="match status" value="1"/>
</dbReference>
<dbReference type="InterPro" id="IPR050739">
    <property type="entry name" value="MFP"/>
</dbReference>
<evidence type="ECO:0000256" key="1">
    <source>
        <dbReference type="ARBA" id="ARBA00004167"/>
    </source>
</evidence>
<dbReference type="RefSeq" id="WP_288183300.1">
    <property type="nucleotide sequence ID" value="NZ_LT608335.1"/>
</dbReference>
<dbReference type="PANTHER" id="PTHR30386:SF26">
    <property type="entry name" value="TRANSPORT PROTEIN COMB"/>
    <property type="match status" value="1"/>
</dbReference>
<dbReference type="EMBL" id="FMJE01000002">
    <property type="protein sequence ID" value="SCM78897.1"/>
    <property type="molecule type" value="Genomic_DNA"/>
</dbReference>
<keyword evidence="3 7" id="KW-0812">Transmembrane</keyword>
<gene>
    <name evidence="8" type="ORF">KL86SPO_20295</name>
</gene>
<name>A0A212LN00_9FIRM</name>
<dbReference type="Gene3D" id="2.40.50.100">
    <property type="match status" value="1"/>
</dbReference>
<sequence length="323" mass="34973">MRKEQTEGLFRQEALEKLRSPEQLDKLFAPVTPVAWIALATVLLLVFSALMWSVFGVMATKVNGSGLIIDADGLVNISSDAGGRLAEIRVKVGDRVQRGQVVATVEQPDLEAQIARINQEINIAMSRKEMANLATSLNELQDKLRRSSQVLSPVEGIVADWIADGVGDVLTPGTPLLSVRIDEAARGEMIVLLYVPVLEGKKIKPGMMAQIVPGSVDAAEYGSLIGQVRTVSNYPVLADSMTNWTGNKELTAWVLQQTGGAAMEVQIDLIKDNDTETGYLWSSIHGAPEKITAGTACTGNIVVKRQAPIAKAFLKLNQWLRSD</sequence>
<dbReference type="GO" id="GO:0016020">
    <property type="term" value="C:membrane"/>
    <property type="evidence" value="ECO:0007669"/>
    <property type="project" value="UniProtKB-SubCell"/>
</dbReference>
<evidence type="ECO:0000256" key="3">
    <source>
        <dbReference type="ARBA" id="ARBA00022692"/>
    </source>
</evidence>
<feature type="coiled-coil region" evidence="6">
    <location>
        <begin position="123"/>
        <end position="150"/>
    </location>
</feature>
<evidence type="ECO:0000256" key="6">
    <source>
        <dbReference type="SAM" id="Coils"/>
    </source>
</evidence>
<accession>A0A212LN00</accession>
<dbReference type="PANTHER" id="PTHR30386">
    <property type="entry name" value="MEMBRANE FUSION SUBUNIT OF EMRAB-TOLC MULTIDRUG EFFLUX PUMP"/>
    <property type="match status" value="1"/>
</dbReference>